<dbReference type="InterPro" id="IPR000847">
    <property type="entry name" value="LysR_HTH_N"/>
</dbReference>
<comment type="caution">
    <text evidence="6">The sequence shown here is derived from an EMBL/GenBank/DDBJ whole genome shotgun (WGS) entry which is preliminary data.</text>
</comment>
<comment type="similarity">
    <text evidence="1">Belongs to the LysR transcriptional regulatory family.</text>
</comment>
<dbReference type="EMBL" id="RXLP01000019">
    <property type="protein sequence ID" value="TCD54367.1"/>
    <property type="molecule type" value="Genomic_DNA"/>
</dbReference>
<evidence type="ECO:0000256" key="1">
    <source>
        <dbReference type="ARBA" id="ARBA00009437"/>
    </source>
</evidence>
<dbReference type="SUPFAM" id="SSF53850">
    <property type="entry name" value="Periplasmic binding protein-like II"/>
    <property type="match status" value="1"/>
</dbReference>
<dbReference type="Gene3D" id="1.10.10.10">
    <property type="entry name" value="Winged helix-like DNA-binding domain superfamily/Winged helix DNA-binding domain"/>
    <property type="match status" value="1"/>
</dbReference>
<keyword evidence="3" id="KW-0238">DNA-binding</keyword>
<dbReference type="GO" id="GO:0003700">
    <property type="term" value="F:DNA-binding transcription factor activity"/>
    <property type="evidence" value="ECO:0007669"/>
    <property type="project" value="InterPro"/>
</dbReference>
<organism evidence="6 7">
    <name type="scientific">Alloscardovia theropitheci</name>
    <dbReference type="NCBI Taxonomy" id="2496842"/>
    <lineage>
        <taxon>Bacteria</taxon>
        <taxon>Bacillati</taxon>
        <taxon>Actinomycetota</taxon>
        <taxon>Actinomycetes</taxon>
        <taxon>Bifidobacteriales</taxon>
        <taxon>Bifidobacteriaceae</taxon>
        <taxon>Alloscardovia</taxon>
    </lineage>
</organism>
<reference evidence="6 7" key="1">
    <citation type="submission" date="2018-12" db="EMBL/GenBank/DDBJ databases">
        <title>Alloscrdovia theropitheci sp. nov: a novel taxon from the feces of the bleeding-herat monkey (Theropithecus geleda).</title>
        <authorList>
            <person name="Modesto M."/>
        </authorList>
    </citation>
    <scope>NUCLEOTIDE SEQUENCE [LARGE SCALE GENOMIC DNA]</scope>
    <source>
        <strain evidence="6 7">GLDI4/2</strain>
    </source>
</reference>
<evidence type="ECO:0000259" key="5">
    <source>
        <dbReference type="PROSITE" id="PS50931"/>
    </source>
</evidence>
<dbReference type="PRINTS" id="PR00039">
    <property type="entry name" value="HTHLYSR"/>
</dbReference>
<accession>A0A4R0QVS5</accession>
<dbReference type="PANTHER" id="PTHR30346:SF28">
    <property type="entry name" value="HTH-TYPE TRANSCRIPTIONAL REGULATOR CYNR"/>
    <property type="match status" value="1"/>
</dbReference>
<dbReference type="GO" id="GO:0032993">
    <property type="term" value="C:protein-DNA complex"/>
    <property type="evidence" value="ECO:0007669"/>
    <property type="project" value="TreeGrafter"/>
</dbReference>
<dbReference type="GO" id="GO:0003677">
    <property type="term" value="F:DNA binding"/>
    <property type="evidence" value="ECO:0007669"/>
    <property type="project" value="UniProtKB-KW"/>
</dbReference>
<evidence type="ECO:0000256" key="2">
    <source>
        <dbReference type="ARBA" id="ARBA00023015"/>
    </source>
</evidence>
<feature type="domain" description="HTH lysR-type" evidence="5">
    <location>
        <begin position="1"/>
        <end position="59"/>
    </location>
</feature>
<dbReference type="Proteomes" id="UP000291289">
    <property type="component" value="Unassembled WGS sequence"/>
</dbReference>
<evidence type="ECO:0000313" key="6">
    <source>
        <dbReference type="EMBL" id="TCD54367.1"/>
    </source>
</evidence>
<evidence type="ECO:0000313" key="7">
    <source>
        <dbReference type="Proteomes" id="UP000291289"/>
    </source>
</evidence>
<dbReference type="SUPFAM" id="SSF46785">
    <property type="entry name" value="Winged helix' DNA-binding domain"/>
    <property type="match status" value="1"/>
</dbReference>
<keyword evidence="2" id="KW-0805">Transcription regulation</keyword>
<name>A0A4R0QVS5_9BIFI</name>
<dbReference type="InterPro" id="IPR036390">
    <property type="entry name" value="WH_DNA-bd_sf"/>
</dbReference>
<evidence type="ECO:0000256" key="4">
    <source>
        <dbReference type="ARBA" id="ARBA00023163"/>
    </source>
</evidence>
<evidence type="ECO:0000256" key="3">
    <source>
        <dbReference type="ARBA" id="ARBA00023125"/>
    </source>
</evidence>
<dbReference type="Gene3D" id="3.40.190.290">
    <property type="match status" value="1"/>
</dbReference>
<dbReference type="PROSITE" id="PS50931">
    <property type="entry name" value="HTH_LYSR"/>
    <property type="match status" value="1"/>
</dbReference>
<protein>
    <submittedName>
        <fullName evidence="6">LysR family transcriptional regulator</fullName>
    </submittedName>
</protein>
<keyword evidence="7" id="KW-1185">Reference proteome</keyword>
<keyword evidence="4" id="KW-0804">Transcription</keyword>
<dbReference type="RefSeq" id="WP_131284146.1">
    <property type="nucleotide sequence ID" value="NZ_RXLP01000019.1"/>
</dbReference>
<dbReference type="PANTHER" id="PTHR30346">
    <property type="entry name" value="TRANSCRIPTIONAL DUAL REGULATOR HCAR-RELATED"/>
    <property type="match status" value="1"/>
</dbReference>
<dbReference type="Pfam" id="PF00126">
    <property type="entry name" value="HTH_1"/>
    <property type="match status" value="1"/>
</dbReference>
<dbReference type="OrthoDB" id="79118at2"/>
<dbReference type="InterPro" id="IPR036388">
    <property type="entry name" value="WH-like_DNA-bd_sf"/>
</dbReference>
<proteinExistence type="inferred from homology"/>
<gene>
    <name evidence="6" type="ORF">EJ419_04885</name>
</gene>
<dbReference type="AlphaFoldDB" id="A0A4R0QVS5"/>
<sequence>MASIDDLEQLLVVARKGTLSAAARELHTSQPSLTRTMQRLEAEFKVSLFDRTSGSVTLNSTGDLAVERARSVVDSYNLMLEDIRKHDAQQKSISITSCAPVPLSVISSIVRRIFPNFSITQSIEPQLDAITDALSSNDAQLTITPHPITGNNTLTVPFMQESLYLAVPTNHILARYDELRFSDFNGYNIVMHPDVGFWISVCREHLPASQLLVQQSDEAFRTVVENSEILYFVTQEARKIAYNRLLRTDSERKFIRILDTDATATFYCSCNTSFNPALKDFVQQLPMLRIDD</sequence>